<evidence type="ECO:0000313" key="2">
    <source>
        <dbReference type="EMBL" id="SDV00944.1"/>
    </source>
</evidence>
<name>A0A1H2N6I0_9ACTN</name>
<evidence type="ECO:0000256" key="1">
    <source>
        <dbReference type="SAM" id="MobiDB-lite"/>
    </source>
</evidence>
<proteinExistence type="predicted"/>
<feature type="region of interest" description="Disordered" evidence="1">
    <location>
        <begin position="93"/>
        <end position="117"/>
    </location>
</feature>
<gene>
    <name evidence="2" type="ORF">SAMN04488544_3400</name>
</gene>
<dbReference type="RefSeq" id="WP_091077026.1">
    <property type="nucleotide sequence ID" value="NZ_LT629799.1"/>
</dbReference>
<sequence length="135" mass="14834">MSRAEEAARRAELAAAKDRAESREAQVLIDDFLVQARERGIAPEPLRATLYDGHGVRTDKTGWYLRLNKSVAVGDDGAYYVLTVPGGLRERFTGVRLRPTPPPLEVGRGGKDGETGGLADFLRWRLERGNAAQKS</sequence>
<reference evidence="3" key="1">
    <citation type="submission" date="2016-10" db="EMBL/GenBank/DDBJ databases">
        <authorList>
            <person name="Varghese N."/>
            <person name="Submissions S."/>
        </authorList>
    </citation>
    <scope>NUCLEOTIDE SEQUENCE [LARGE SCALE GENOMIC DNA]</scope>
    <source>
        <strain evidence="3">DSM 21743</strain>
    </source>
</reference>
<accession>A0A1H2N6I0</accession>
<protein>
    <submittedName>
        <fullName evidence="2">Uncharacterized protein</fullName>
    </submittedName>
</protein>
<dbReference type="Proteomes" id="UP000198825">
    <property type="component" value="Chromosome I"/>
</dbReference>
<organism evidence="2 3">
    <name type="scientific">Microlunatus sagamiharensis</name>
    <dbReference type="NCBI Taxonomy" id="546874"/>
    <lineage>
        <taxon>Bacteria</taxon>
        <taxon>Bacillati</taxon>
        <taxon>Actinomycetota</taxon>
        <taxon>Actinomycetes</taxon>
        <taxon>Propionibacteriales</taxon>
        <taxon>Propionibacteriaceae</taxon>
        <taxon>Microlunatus</taxon>
    </lineage>
</organism>
<dbReference type="EMBL" id="LT629799">
    <property type="protein sequence ID" value="SDV00944.1"/>
    <property type="molecule type" value="Genomic_DNA"/>
</dbReference>
<keyword evidence="3" id="KW-1185">Reference proteome</keyword>
<dbReference type="AlphaFoldDB" id="A0A1H2N6I0"/>
<evidence type="ECO:0000313" key="3">
    <source>
        <dbReference type="Proteomes" id="UP000198825"/>
    </source>
</evidence>
<dbReference type="OrthoDB" id="3254362at2"/>
<dbReference type="STRING" id="546874.SAMN04488544_3400"/>